<dbReference type="Proteomes" id="UP000188268">
    <property type="component" value="Unassembled WGS sequence"/>
</dbReference>
<dbReference type="AlphaFoldDB" id="A0A1R3IML9"/>
<evidence type="ECO:0000313" key="2">
    <source>
        <dbReference type="EMBL" id="OMO83825.1"/>
    </source>
</evidence>
<dbReference type="EMBL" id="AWWV01009826">
    <property type="protein sequence ID" value="OMO83825.1"/>
    <property type="molecule type" value="Genomic_DNA"/>
</dbReference>
<comment type="caution">
    <text evidence="2">The sequence shown here is derived from an EMBL/GenBank/DDBJ whole genome shotgun (WGS) entry which is preliminary data.</text>
</comment>
<feature type="region of interest" description="Disordered" evidence="1">
    <location>
        <begin position="1"/>
        <end position="48"/>
    </location>
</feature>
<gene>
    <name evidence="2" type="ORF">CCACVL1_11152</name>
</gene>
<protein>
    <submittedName>
        <fullName evidence="2">Uncharacterized protein</fullName>
    </submittedName>
</protein>
<evidence type="ECO:0000256" key="1">
    <source>
        <dbReference type="SAM" id="MobiDB-lite"/>
    </source>
</evidence>
<accession>A0A1R3IML9</accession>
<evidence type="ECO:0000313" key="3">
    <source>
        <dbReference type="Proteomes" id="UP000188268"/>
    </source>
</evidence>
<sequence>MADEAQYSSGPDVGSNKREYDDQTPEGGRQGSPSKIHSSFLQQRSATA</sequence>
<feature type="compositionally biased region" description="Polar residues" evidence="1">
    <location>
        <begin position="31"/>
        <end position="48"/>
    </location>
</feature>
<proteinExistence type="predicted"/>
<reference evidence="2 3" key="1">
    <citation type="submission" date="2013-09" db="EMBL/GenBank/DDBJ databases">
        <title>Corchorus capsularis genome sequencing.</title>
        <authorList>
            <person name="Alam M."/>
            <person name="Haque M.S."/>
            <person name="Islam M.S."/>
            <person name="Emdad E.M."/>
            <person name="Islam M.M."/>
            <person name="Ahmed B."/>
            <person name="Halim A."/>
            <person name="Hossen Q.M.M."/>
            <person name="Hossain M.Z."/>
            <person name="Ahmed R."/>
            <person name="Khan M.M."/>
            <person name="Islam R."/>
            <person name="Rashid M.M."/>
            <person name="Khan S.A."/>
            <person name="Rahman M.S."/>
            <person name="Alam M."/>
        </authorList>
    </citation>
    <scope>NUCLEOTIDE SEQUENCE [LARGE SCALE GENOMIC DNA]</scope>
    <source>
        <strain evidence="3">cv. CVL-1</strain>
        <tissue evidence="2">Whole seedling</tissue>
    </source>
</reference>
<dbReference type="Gramene" id="OMO83825">
    <property type="protein sequence ID" value="OMO83825"/>
    <property type="gene ID" value="CCACVL1_11152"/>
</dbReference>
<keyword evidence="3" id="KW-1185">Reference proteome</keyword>
<name>A0A1R3IML9_COCAP</name>
<organism evidence="2 3">
    <name type="scientific">Corchorus capsularis</name>
    <name type="common">Jute</name>
    <dbReference type="NCBI Taxonomy" id="210143"/>
    <lineage>
        <taxon>Eukaryota</taxon>
        <taxon>Viridiplantae</taxon>
        <taxon>Streptophyta</taxon>
        <taxon>Embryophyta</taxon>
        <taxon>Tracheophyta</taxon>
        <taxon>Spermatophyta</taxon>
        <taxon>Magnoliopsida</taxon>
        <taxon>eudicotyledons</taxon>
        <taxon>Gunneridae</taxon>
        <taxon>Pentapetalae</taxon>
        <taxon>rosids</taxon>
        <taxon>malvids</taxon>
        <taxon>Malvales</taxon>
        <taxon>Malvaceae</taxon>
        <taxon>Grewioideae</taxon>
        <taxon>Apeibeae</taxon>
        <taxon>Corchorus</taxon>
    </lineage>
</organism>